<evidence type="ECO:0000313" key="3">
    <source>
        <dbReference type="EMBL" id="KMW08316.1"/>
    </source>
</evidence>
<protein>
    <recommendedName>
        <fullName evidence="2">YcxB-like C-terminal domain-containing protein</fullName>
    </recommendedName>
</protein>
<evidence type="ECO:0000313" key="4">
    <source>
        <dbReference type="Proteomes" id="UP000037392"/>
    </source>
</evidence>
<sequence>MTPSFQVTIARDAQSLYELAKYQLERGYSGKRLSLDIAVLLVVMALHYFMYRQLFRTLIIGCLLLFIFIWPYFSIRRVSVKHKQCQKQAEQLKQQASLGIPCEKAVYQFLKDNIRWETSCVSGYMEYSQIRSIEEFPMYFFVITTSKQALIIWKNSFTEGCPDQFLHFIRQKQQSGPAVPTSTAGAKLKG</sequence>
<dbReference type="RefSeq" id="WP_048929195.1">
    <property type="nucleotide sequence ID" value="NZ_KQ235875.1"/>
</dbReference>
<keyword evidence="1" id="KW-0812">Transmembrane</keyword>
<feature type="transmembrane region" description="Helical" evidence="1">
    <location>
        <begin position="57"/>
        <end position="75"/>
    </location>
</feature>
<feature type="domain" description="YcxB-like C-terminal" evidence="2">
    <location>
        <begin position="109"/>
        <end position="169"/>
    </location>
</feature>
<gene>
    <name evidence="3" type="ORF">HMPREF9470_00729</name>
</gene>
<dbReference type="Pfam" id="PF14317">
    <property type="entry name" value="YcxB"/>
    <property type="match status" value="1"/>
</dbReference>
<dbReference type="Proteomes" id="UP000037392">
    <property type="component" value="Unassembled WGS sequence"/>
</dbReference>
<accession>A0A0J9B7T5</accession>
<dbReference type="InterPro" id="IPR025588">
    <property type="entry name" value="YcxB-like_C"/>
</dbReference>
<dbReference type="EMBL" id="ADLK01000089">
    <property type="protein sequence ID" value="KMW08316.1"/>
    <property type="molecule type" value="Genomic_DNA"/>
</dbReference>
<dbReference type="GeneID" id="93166299"/>
<proteinExistence type="predicted"/>
<organism evidence="3 4">
    <name type="scientific">[Clostridium] citroniae WAL-19142</name>
    <dbReference type="NCBI Taxonomy" id="742734"/>
    <lineage>
        <taxon>Bacteria</taxon>
        <taxon>Bacillati</taxon>
        <taxon>Bacillota</taxon>
        <taxon>Clostridia</taxon>
        <taxon>Lachnospirales</taxon>
        <taxon>Lachnospiraceae</taxon>
        <taxon>Enterocloster</taxon>
    </lineage>
</organism>
<dbReference type="PATRIC" id="fig|742734.4.peg.777"/>
<comment type="caution">
    <text evidence="3">The sequence shown here is derived from an EMBL/GenBank/DDBJ whole genome shotgun (WGS) entry which is preliminary data.</text>
</comment>
<keyword evidence="1" id="KW-0472">Membrane</keyword>
<dbReference type="AlphaFoldDB" id="A0A0J9B7T5"/>
<name>A0A0J9B7T5_9FIRM</name>
<feature type="transmembrane region" description="Helical" evidence="1">
    <location>
        <begin position="33"/>
        <end position="51"/>
    </location>
</feature>
<evidence type="ECO:0000256" key="1">
    <source>
        <dbReference type="SAM" id="Phobius"/>
    </source>
</evidence>
<reference evidence="3 4" key="1">
    <citation type="submission" date="2011-04" db="EMBL/GenBank/DDBJ databases">
        <title>The Genome Sequence of Clostridium citroniae WAL-19142.</title>
        <authorList>
            <consortium name="The Broad Institute Genome Sequencing Platform"/>
            <person name="Earl A."/>
            <person name="Ward D."/>
            <person name="Feldgarden M."/>
            <person name="Gevers D."/>
            <person name="Warren Y.A."/>
            <person name="Tyrrell K.L."/>
            <person name="Citron D.M."/>
            <person name="Goldstein E.J."/>
            <person name="Daigneault M."/>
            <person name="Allen-Vercoe E."/>
            <person name="Young S.K."/>
            <person name="Zeng Q."/>
            <person name="Gargeya S."/>
            <person name="Fitzgerald M."/>
            <person name="Haas B."/>
            <person name="Abouelleil A."/>
            <person name="Alvarado L."/>
            <person name="Arachchi H.M."/>
            <person name="Berlin A."/>
            <person name="Brown A."/>
            <person name="Chapman S.B."/>
            <person name="Chen Z."/>
            <person name="Dunbar C."/>
            <person name="Freedman E."/>
            <person name="Gearin G."/>
            <person name="Gellesch M."/>
            <person name="Goldberg J."/>
            <person name="Griggs A."/>
            <person name="Gujja S."/>
            <person name="Heilman E.R."/>
            <person name="Heiman D."/>
            <person name="Howarth C."/>
            <person name="Larson L."/>
            <person name="Lui A."/>
            <person name="MacDonald P.J."/>
            <person name="Mehta T."/>
            <person name="Montmayeur A."/>
            <person name="Murphy C."/>
            <person name="Neiman D."/>
            <person name="Pearson M."/>
            <person name="Priest M."/>
            <person name="Roberts A."/>
            <person name="Saif S."/>
            <person name="Shea T."/>
            <person name="Shenoy N."/>
            <person name="Sisk P."/>
            <person name="Stolte C."/>
            <person name="Sykes S."/>
            <person name="White J."/>
            <person name="Yandava C."/>
            <person name="Wortman J."/>
            <person name="Nusbaum C."/>
            <person name="Birren B."/>
        </authorList>
    </citation>
    <scope>NUCLEOTIDE SEQUENCE [LARGE SCALE GENOMIC DNA]</scope>
    <source>
        <strain evidence="3 4">WAL-19142</strain>
    </source>
</reference>
<dbReference type="OrthoDB" id="1852106at2"/>
<evidence type="ECO:0000259" key="2">
    <source>
        <dbReference type="Pfam" id="PF14317"/>
    </source>
</evidence>
<keyword evidence="1" id="KW-1133">Transmembrane helix</keyword>